<dbReference type="Gene3D" id="3.30.70.270">
    <property type="match status" value="2"/>
</dbReference>
<keyword evidence="3" id="KW-0540">Nuclease</keyword>
<feature type="compositionally biased region" description="Basic and acidic residues" evidence="11">
    <location>
        <begin position="1386"/>
        <end position="1403"/>
    </location>
</feature>
<evidence type="ECO:0000256" key="6">
    <source>
        <dbReference type="ARBA" id="ARBA00022842"/>
    </source>
</evidence>
<dbReference type="PROSITE" id="PS50878">
    <property type="entry name" value="RT_POL"/>
    <property type="match status" value="1"/>
</dbReference>
<evidence type="ECO:0000256" key="7">
    <source>
        <dbReference type="ARBA" id="ARBA00022884"/>
    </source>
</evidence>
<dbReference type="InterPro" id="IPR043128">
    <property type="entry name" value="Rev_trsase/Diguanyl_cyclase"/>
</dbReference>
<dbReference type="InterPro" id="IPR012337">
    <property type="entry name" value="RNaseH-like_sf"/>
</dbReference>
<feature type="compositionally biased region" description="Polar residues" evidence="11">
    <location>
        <begin position="1332"/>
        <end position="1345"/>
    </location>
</feature>
<dbReference type="InterPro" id="IPR043502">
    <property type="entry name" value="DNA/RNA_pol_sf"/>
</dbReference>
<dbReference type="Gene3D" id="1.10.340.70">
    <property type="match status" value="1"/>
</dbReference>
<evidence type="ECO:0000259" key="13">
    <source>
        <dbReference type="PROSITE" id="PS50878"/>
    </source>
</evidence>
<dbReference type="SUPFAM" id="SSF50630">
    <property type="entry name" value="Acid proteases"/>
    <property type="match status" value="1"/>
</dbReference>
<dbReference type="InterPro" id="IPR036397">
    <property type="entry name" value="RNaseH_sf"/>
</dbReference>
<dbReference type="GO" id="GO:0003723">
    <property type="term" value="F:RNA binding"/>
    <property type="evidence" value="ECO:0007669"/>
    <property type="project" value="UniProtKB-KW"/>
</dbReference>
<dbReference type="FunFam" id="3.30.70.270:FF:000020">
    <property type="entry name" value="Transposon Tf2-6 polyprotein-like Protein"/>
    <property type="match status" value="1"/>
</dbReference>
<keyword evidence="10" id="KW-0863">Zinc-finger</keyword>
<dbReference type="Pfam" id="PF00665">
    <property type="entry name" value="rve"/>
    <property type="match status" value="1"/>
</dbReference>
<dbReference type="GO" id="GO:0003964">
    <property type="term" value="F:RNA-directed DNA polymerase activity"/>
    <property type="evidence" value="ECO:0007669"/>
    <property type="project" value="UniProtKB-KW"/>
</dbReference>
<keyword evidence="1" id="KW-0808">Transferase</keyword>
<dbReference type="InterPro" id="IPR000477">
    <property type="entry name" value="RT_dom"/>
</dbReference>
<feature type="compositionally biased region" description="Basic and acidic residues" evidence="11">
    <location>
        <begin position="1431"/>
        <end position="1451"/>
    </location>
</feature>
<dbReference type="EMBL" id="VSWD01000011">
    <property type="protein sequence ID" value="KAK3088091.1"/>
    <property type="molecule type" value="Genomic_DNA"/>
</dbReference>
<evidence type="ECO:0000256" key="8">
    <source>
        <dbReference type="ARBA" id="ARBA00022908"/>
    </source>
</evidence>
<dbReference type="SUPFAM" id="SSF56672">
    <property type="entry name" value="DNA/RNA polymerases"/>
    <property type="match status" value="1"/>
</dbReference>
<evidence type="ECO:0000256" key="2">
    <source>
        <dbReference type="ARBA" id="ARBA00022695"/>
    </source>
</evidence>
<keyword evidence="4" id="KW-0255">Endonuclease</keyword>
<dbReference type="InterPro" id="IPR021109">
    <property type="entry name" value="Peptidase_aspartic_dom_sf"/>
</dbReference>
<evidence type="ECO:0008006" key="17">
    <source>
        <dbReference type="Google" id="ProtNLM"/>
    </source>
</evidence>
<gene>
    <name evidence="15" type="ORF">FSP39_014536</name>
</gene>
<dbReference type="Pfam" id="PF17921">
    <property type="entry name" value="Integrase_H2C2"/>
    <property type="match status" value="1"/>
</dbReference>
<keyword evidence="8" id="KW-0229">DNA integration</keyword>
<evidence type="ECO:0000259" key="14">
    <source>
        <dbReference type="PROSITE" id="PS50994"/>
    </source>
</evidence>
<reference evidence="15" key="1">
    <citation type="submission" date="2019-08" db="EMBL/GenBank/DDBJ databases">
        <title>The improved chromosome-level genome for the pearl oyster Pinctada fucata martensii using PacBio sequencing and Hi-C.</title>
        <authorList>
            <person name="Zheng Z."/>
        </authorList>
    </citation>
    <scope>NUCLEOTIDE SEQUENCE</scope>
    <source>
        <strain evidence="15">ZZ-2019</strain>
        <tissue evidence="15">Adductor muscle</tissue>
    </source>
</reference>
<evidence type="ECO:0000313" key="16">
    <source>
        <dbReference type="Proteomes" id="UP001186944"/>
    </source>
</evidence>
<dbReference type="FunFam" id="1.10.340.70:FF:000001">
    <property type="entry name" value="Retrovirus-related Pol polyprotein from transposon gypsy-like Protein"/>
    <property type="match status" value="1"/>
</dbReference>
<dbReference type="Pfam" id="PF17919">
    <property type="entry name" value="RT_RNaseH_2"/>
    <property type="match status" value="1"/>
</dbReference>
<feature type="domain" description="CCHC-type" evidence="12">
    <location>
        <begin position="11"/>
        <end position="24"/>
    </location>
</feature>
<evidence type="ECO:0000256" key="3">
    <source>
        <dbReference type="ARBA" id="ARBA00022722"/>
    </source>
</evidence>
<comment type="caution">
    <text evidence="15">The sequence shown here is derived from an EMBL/GenBank/DDBJ whole genome shotgun (WGS) entry which is preliminary data.</text>
</comment>
<dbReference type="Gene3D" id="3.30.420.10">
    <property type="entry name" value="Ribonuclease H-like superfamily/Ribonuclease H"/>
    <property type="match status" value="1"/>
</dbReference>
<dbReference type="InterPro" id="IPR050951">
    <property type="entry name" value="Retrovirus_Pol_polyprotein"/>
</dbReference>
<evidence type="ECO:0000256" key="10">
    <source>
        <dbReference type="PROSITE-ProRule" id="PRU00047"/>
    </source>
</evidence>
<keyword evidence="16" id="KW-1185">Reference proteome</keyword>
<dbReference type="GO" id="GO:0015074">
    <property type="term" value="P:DNA integration"/>
    <property type="evidence" value="ECO:0007669"/>
    <property type="project" value="UniProtKB-KW"/>
</dbReference>
<keyword evidence="10" id="KW-0479">Metal-binding</keyword>
<organism evidence="15 16">
    <name type="scientific">Pinctada imbricata</name>
    <name type="common">Atlantic pearl-oyster</name>
    <name type="synonym">Pinctada martensii</name>
    <dbReference type="NCBI Taxonomy" id="66713"/>
    <lineage>
        <taxon>Eukaryota</taxon>
        <taxon>Metazoa</taxon>
        <taxon>Spiralia</taxon>
        <taxon>Lophotrochozoa</taxon>
        <taxon>Mollusca</taxon>
        <taxon>Bivalvia</taxon>
        <taxon>Autobranchia</taxon>
        <taxon>Pteriomorphia</taxon>
        <taxon>Pterioida</taxon>
        <taxon>Pterioidea</taxon>
        <taxon>Pteriidae</taxon>
        <taxon>Pinctada</taxon>
    </lineage>
</organism>
<feature type="region of interest" description="Disordered" evidence="11">
    <location>
        <begin position="1287"/>
        <end position="1451"/>
    </location>
</feature>
<dbReference type="FunFam" id="3.30.420.10:FF:000269">
    <property type="entry name" value="Uncharacterized protein"/>
    <property type="match status" value="1"/>
</dbReference>
<proteinExistence type="predicted"/>
<dbReference type="Gene3D" id="2.40.70.10">
    <property type="entry name" value="Acid Proteases"/>
    <property type="match status" value="1"/>
</dbReference>
<name>A0AA89BR94_PINIB</name>
<dbReference type="Pfam" id="PF00078">
    <property type="entry name" value="RVT_1"/>
    <property type="match status" value="1"/>
</dbReference>
<keyword evidence="9" id="KW-0695">RNA-directed DNA polymerase</keyword>
<feature type="compositionally biased region" description="Polar residues" evidence="11">
    <location>
        <begin position="1368"/>
        <end position="1385"/>
    </location>
</feature>
<evidence type="ECO:0000256" key="5">
    <source>
        <dbReference type="ARBA" id="ARBA00022801"/>
    </source>
</evidence>
<keyword evidence="7" id="KW-0694">RNA-binding</keyword>
<dbReference type="PANTHER" id="PTHR37984:SF15">
    <property type="entry name" value="INTEGRASE CATALYTIC DOMAIN-CONTAINING PROTEIN"/>
    <property type="match status" value="1"/>
</dbReference>
<dbReference type="FunFam" id="3.10.20.370:FF:000001">
    <property type="entry name" value="Retrovirus-related Pol polyprotein from transposon 17.6-like protein"/>
    <property type="match status" value="1"/>
</dbReference>
<keyword evidence="5" id="KW-0378">Hydrolase</keyword>
<protein>
    <recommendedName>
        <fullName evidence="17">Reverse transcriptase</fullName>
    </recommendedName>
</protein>
<dbReference type="InterPro" id="IPR001969">
    <property type="entry name" value="Aspartic_peptidase_AS"/>
</dbReference>
<dbReference type="GO" id="GO:0004519">
    <property type="term" value="F:endonuclease activity"/>
    <property type="evidence" value="ECO:0007669"/>
    <property type="project" value="UniProtKB-KW"/>
</dbReference>
<dbReference type="InterPro" id="IPR001584">
    <property type="entry name" value="Integrase_cat-core"/>
</dbReference>
<evidence type="ECO:0000259" key="12">
    <source>
        <dbReference type="PROSITE" id="PS50158"/>
    </source>
</evidence>
<dbReference type="PROSITE" id="PS00141">
    <property type="entry name" value="ASP_PROTEASE"/>
    <property type="match status" value="1"/>
</dbReference>
<feature type="domain" description="Integrase catalytic" evidence="14">
    <location>
        <begin position="1004"/>
        <end position="1162"/>
    </location>
</feature>
<dbReference type="GO" id="GO:0004190">
    <property type="term" value="F:aspartic-type endopeptidase activity"/>
    <property type="evidence" value="ECO:0007669"/>
    <property type="project" value="InterPro"/>
</dbReference>
<evidence type="ECO:0000313" key="15">
    <source>
        <dbReference type="EMBL" id="KAK3088091.1"/>
    </source>
</evidence>
<keyword evidence="2" id="KW-0548">Nucleotidyltransferase</keyword>
<dbReference type="PROSITE" id="PS50994">
    <property type="entry name" value="INTEGRASE"/>
    <property type="match status" value="1"/>
</dbReference>
<sequence>MADYNDKGPTCFRCRQQGHLMRDCTINLEHSKMYFIDENPTVFKKIMSQYLPQQTLSSIQRAGMVGSANETHVKIEDHDFKALLDTGSSISTISRSTYDKFLSSHPLEPITDFLTIKCADGATLPYQGFITATISTGNDALTEEPLEAIFLIVPDIDYHSHVPVLLGTNILDILWSRAKQTRGTRFLQTANLSTPWYMALRSISIREKELVRNNQTLAIVKSSEAKDITIPPNTEVIVKGYMTKQIPTHPMCAILQPTLKSKLPSDLDISPYLITYHHDDSDNIPVCISNVTTMTATIHPHDILCEIQPVSVQCTMNAVNDIVDQPSDKIRGMNIDKDELDESQIHHLEDLLQRYDDILSKADDDIGHNTTVKHRIDLYDPVPFKQRYRRIPPSMFSQVRDHLQQLLSAGIIRKSHSPFTSNVVLAKKKDGKLRLCIDFRQLNQRTIKDNYALPRIDELLESLSGNRYFSVLDMKSGYHQIEIEDSHKERTAFTVGPLGFYEYNRMPFGLTNAPATYQRVMEECLGDLHLNICFIYLDDLIIVSKTFEEHLDRLQRVFQKLREAGLKLTPKKCHLMMKKVKYVGHVVSEEGIEPDPQKIEKVIEWPTPTSKEEVRQFLGFVGYYRKFVKDFSKIAKPLNSLLPATRRKGTKKKKEEAMNPFTWNEEQQTAFDALKSQLMKPPILGYPDYKQPFELHTDACAKGLGAVLYQLQGDKKRVISYASRGLSKAEQHYPAHKLEFLSLKWAVTEKFKDYLYGNQFTVYTDNNPLTYVLTSAQLDATGHRWIAALAAYNFDLKYRPGRNNTDADAMSRLPGILEDHRKSDTVTCDSIKAICQSHQIQPIYIESLTSSPDVIDSHLDLPRFPTIDIRSEQHCDPDLCFWFDIIQQQQKVTKQQLPPNTWQSTLLQNYDRLRVIDNILFREIIIDDQPKLQQILPSSLIPRVLNYLHDRFGHQGRDRTTSLVKDRFFWPGMCKDIDNWISNCGRCVRRKSPTTTRAPLVNISTSEPLELVCMDYLCLERSKGGFDSVLVITDHFTKYSIAIPTRNQTARTTAEALFRNFIVHYGIPSKLHSDQGANFESKVIKELCHLLNITKSRTTPYHPMGNGQCERFNRTLIGMLGTLEEDQKKDWKNYISPLVHAYNCTRHDSTGVSPYLLMFGREPRLPIDISFGTYQQPQHQTTSKYIDKLRSRMKYAYDIAQRNTKKAQEKHKTHYDKRVNASSIEVGDRVLVKIVKFDGRHKLQNKWEEDIYVVVSKPNPDIPVYKVRKEDRSGRLRTLHRNLLLPVGSKDLDTREDNTDSEPTPRPKKPEHLPSETKKSPQPEEKADIPTDPSTVVSECNTSYGESEDEDDIVLVRNPVICPREDSCSSADTGGTESTTSQSPSDNHDATSEKQSDHNDRIESTSSESVARSSRDALDPTQNDGSSSHSESVHSEPPRRPTRERRPPAWTKDYDMCASVPIAAGPDWKIRADYLKSFARSELFSDRDNAALTSALLRIVTEK</sequence>
<dbReference type="Proteomes" id="UP001186944">
    <property type="component" value="Unassembled WGS sequence"/>
</dbReference>
<feature type="domain" description="Reverse transcriptase" evidence="13">
    <location>
        <begin position="407"/>
        <end position="587"/>
    </location>
</feature>
<dbReference type="PROSITE" id="PS50158">
    <property type="entry name" value="ZF_CCHC"/>
    <property type="match status" value="1"/>
</dbReference>
<dbReference type="SUPFAM" id="SSF53098">
    <property type="entry name" value="Ribonuclease H-like"/>
    <property type="match status" value="1"/>
</dbReference>
<evidence type="ECO:0000256" key="9">
    <source>
        <dbReference type="ARBA" id="ARBA00022918"/>
    </source>
</evidence>
<dbReference type="Gene3D" id="3.10.10.10">
    <property type="entry name" value="HIV Type 1 Reverse Transcriptase, subunit A, domain 1"/>
    <property type="match status" value="1"/>
</dbReference>
<evidence type="ECO:0000256" key="1">
    <source>
        <dbReference type="ARBA" id="ARBA00022679"/>
    </source>
</evidence>
<dbReference type="InterPro" id="IPR041588">
    <property type="entry name" value="Integrase_H2C2"/>
</dbReference>
<dbReference type="CDD" id="cd09274">
    <property type="entry name" value="RNase_HI_RT_Ty3"/>
    <property type="match status" value="1"/>
</dbReference>
<dbReference type="CDD" id="cd01647">
    <property type="entry name" value="RT_LTR"/>
    <property type="match status" value="1"/>
</dbReference>
<keyword evidence="10" id="KW-0862">Zinc</keyword>
<evidence type="ECO:0000256" key="11">
    <source>
        <dbReference type="SAM" id="MobiDB-lite"/>
    </source>
</evidence>
<dbReference type="GO" id="GO:0008270">
    <property type="term" value="F:zinc ion binding"/>
    <property type="evidence" value="ECO:0007669"/>
    <property type="project" value="UniProtKB-KW"/>
</dbReference>
<keyword evidence="6" id="KW-0460">Magnesium</keyword>
<feature type="compositionally biased region" description="Basic and acidic residues" evidence="11">
    <location>
        <begin position="1290"/>
        <end position="1329"/>
    </location>
</feature>
<dbReference type="SMART" id="SM00343">
    <property type="entry name" value="ZnF_C2HC"/>
    <property type="match status" value="1"/>
</dbReference>
<dbReference type="PANTHER" id="PTHR37984">
    <property type="entry name" value="PROTEIN CBG26694"/>
    <property type="match status" value="1"/>
</dbReference>
<evidence type="ECO:0000256" key="4">
    <source>
        <dbReference type="ARBA" id="ARBA00022759"/>
    </source>
</evidence>
<accession>A0AA89BR94</accession>
<dbReference type="GO" id="GO:0006508">
    <property type="term" value="P:proteolysis"/>
    <property type="evidence" value="ECO:0007669"/>
    <property type="project" value="InterPro"/>
</dbReference>
<dbReference type="Pfam" id="PF00098">
    <property type="entry name" value="zf-CCHC"/>
    <property type="match status" value="1"/>
</dbReference>
<dbReference type="InterPro" id="IPR001878">
    <property type="entry name" value="Znf_CCHC"/>
</dbReference>
<dbReference type="InterPro" id="IPR041577">
    <property type="entry name" value="RT_RNaseH_2"/>
</dbReference>